<name>A0ABD5WTH4_9EURY</name>
<dbReference type="Proteomes" id="UP001596407">
    <property type="component" value="Unassembled WGS sequence"/>
</dbReference>
<protein>
    <submittedName>
        <fullName evidence="1">Uncharacterized protein</fullName>
    </submittedName>
</protein>
<dbReference type="RefSeq" id="WP_276279996.1">
    <property type="nucleotide sequence ID" value="NZ_CP119809.1"/>
</dbReference>
<sequence length="44" mass="5074">MCTSGTRNVIFGFDAYEMMEARYGEADFESAMENAVDPREMRDE</sequence>
<gene>
    <name evidence="1" type="ORF">ACFQJ6_20025</name>
</gene>
<proteinExistence type="predicted"/>
<accession>A0ABD5WTH4</accession>
<dbReference type="AlphaFoldDB" id="A0ABD5WTH4"/>
<dbReference type="EMBL" id="JBHSZH010000005">
    <property type="protein sequence ID" value="MFC7082035.1"/>
    <property type="molecule type" value="Genomic_DNA"/>
</dbReference>
<evidence type="ECO:0000313" key="2">
    <source>
        <dbReference type="Proteomes" id="UP001596407"/>
    </source>
</evidence>
<reference evidence="1 2" key="1">
    <citation type="journal article" date="2019" name="Int. J. Syst. Evol. Microbiol.">
        <title>The Global Catalogue of Microorganisms (GCM) 10K type strain sequencing project: providing services to taxonomists for standard genome sequencing and annotation.</title>
        <authorList>
            <consortium name="The Broad Institute Genomics Platform"/>
            <consortium name="The Broad Institute Genome Sequencing Center for Infectious Disease"/>
            <person name="Wu L."/>
            <person name="Ma J."/>
        </authorList>
    </citation>
    <scope>NUCLEOTIDE SEQUENCE [LARGE SCALE GENOMIC DNA]</scope>
    <source>
        <strain evidence="1 2">DT72</strain>
    </source>
</reference>
<organism evidence="1 2">
    <name type="scientific">Halorussus caseinilyticus</name>
    <dbReference type="NCBI Taxonomy" id="3034025"/>
    <lineage>
        <taxon>Archaea</taxon>
        <taxon>Methanobacteriati</taxon>
        <taxon>Methanobacteriota</taxon>
        <taxon>Stenosarchaea group</taxon>
        <taxon>Halobacteria</taxon>
        <taxon>Halobacteriales</taxon>
        <taxon>Haladaptataceae</taxon>
        <taxon>Halorussus</taxon>
    </lineage>
</organism>
<dbReference type="GeneID" id="79304599"/>
<keyword evidence="2" id="KW-1185">Reference proteome</keyword>
<comment type="caution">
    <text evidence="1">The sequence shown here is derived from an EMBL/GenBank/DDBJ whole genome shotgun (WGS) entry which is preliminary data.</text>
</comment>
<evidence type="ECO:0000313" key="1">
    <source>
        <dbReference type="EMBL" id="MFC7082035.1"/>
    </source>
</evidence>